<dbReference type="Proteomes" id="UP000717996">
    <property type="component" value="Unassembled WGS sequence"/>
</dbReference>
<accession>A0A9P6Y9B5</accession>
<dbReference type="NCBIfam" id="NF033545">
    <property type="entry name" value="transpos_IS630"/>
    <property type="match status" value="1"/>
</dbReference>
<gene>
    <name evidence="2" type="ORF">G6F51_007163</name>
</gene>
<name>A0A9P6Y9B5_RHIOR</name>
<evidence type="ECO:0000259" key="1">
    <source>
        <dbReference type="Pfam" id="PF13358"/>
    </source>
</evidence>
<protein>
    <recommendedName>
        <fullName evidence="1">Tc1-like transposase DDE domain-containing protein</fullName>
    </recommendedName>
</protein>
<organism evidence="2 3">
    <name type="scientific">Rhizopus oryzae</name>
    <name type="common">Mucormycosis agent</name>
    <name type="synonym">Rhizopus arrhizus var. delemar</name>
    <dbReference type="NCBI Taxonomy" id="64495"/>
    <lineage>
        <taxon>Eukaryota</taxon>
        <taxon>Fungi</taxon>
        <taxon>Fungi incertae sedis</taxon>
        <taxon>Mucoromycota</taxon>
        <taxon>Mucoromycotina</taxon>
        <taxon>Mucoromycetes</taxon>
        <taxon>Mucorales</taxon>
        <taxon>Mucorineae</taxon>
        <taxon>Rhizopodaceae</taxon>
        <taxon>Rhizopus</taxon>
    </lineage>
</organism>
<dbReference type="InterPro" id="IPR036397">
    <property type="entry name" value="RNaseH_sf"/>
</dbReference>
<dbReference type="Pfam" id="PF13358">
    <property type="entry name" value="DDE_3"/>
    <property type="match status" value="1"/>
</dbReference>
<evidence type="ECO:0000313" key="2">
    <source>
        <dbReference type="EMBL" id="KAG1542631.1"/>
    </source>
</evidence>
<feature type="domain" description="Tc1-like transposase DDE" evidence="1">
    <location>
        <begin position="170"/>
        <end position="314"/>
    </location>
</feature>
<dbReference type="InterPro" id="IPR047655">
    <property type="entry name" value="Transpos_IS630-like"/>
</dbReference>
<sequence>MSNKTILRFETLTLVDNYTEFWENYTVNGKNLYLAAKSIHFPEATMRKSVARVENDSTDGMPALMRRGRTASPRISAAHTVFIERLLEEHGEYSLERIALLLQEEFPVDFETVISNSALHKHMRSKMDFTLKKAIIYPRRRNSPEIKLQRFNFINRIISEGIVRYNTNCIFVDETGFNLHINRTQARSRRGQPARIIVEPTSRGRNVTVFAAMSRRDVELIACHARSGSTNAEKFNDFIQGLIAHLNATRATGYHIIYDNAPIHTTMVENNLRDAGYVPLKLPPWSPFLNPIEEMFSKLKAGVKKHSLTSHDDLLARISQSSSQITQQDCTGWIGHSMRHFQLCLANEDWL</sequence>
<evidence type="ECO:0000313" key="3">
    <source>
        <dbReference type="Proteomes" id="UP000717996"/>
    </source>
</evidence>
<dbReference type="Gene3D" id="3.30.420.10">
    <property type="entry name" value="Ribonuclease H-like superfamily/Ribonuclease H"/>
    <property type="match status" value="1"/>
</dbReference>
<comment type="caution">
    <text evidence="2">The sequence shown here is derived from an EMBL/GenBank/DDBJ whole genome shotgun (WGS) entry which is preliminary data.</text>
</comment>
<dbReference type="PANTHER" id="PTHR46564">
    <property type="entry name" value="TRANSPOSASE"/>
    <property type="match status" value="1"/>
</dbReference>
<dbReference type="PANTHER" id="PTHR46564:SF1">
    <property type="entry name" value="TRANSPOSASE"/>
    <property type="match status" value="1"/>
</dbReference>
<proteinExistence type="predicted"/>
<dbReference type="GO" id="GO:0003676">
    <property type="term" value="F:nucleic acid binding"/>
    <property type="evidence" value="ECO:0007669"/>
    <property type="project" value="InterPro"/>
</dbReference>
<dbReference type="EMBL" id="JAANIT010001041">
    <property type="protein sequence ID" value="KAG1542631.1"/>
    <property type="molecule type" value="Genomic_DNA"/>
</dbReference>
<dbReference type="AlphaFoldDB" id="A0A9P6Y9B5"/>
<reference evidence="2" key="1">
    <citation type="journal article" date="2020" name="Microb. Genom.">
        <title>Genetic diversity of clinical and environmental Mucorales isolates obtained from an investigation of mucormycosis cases among solid organ transplant recipients.</title>
        <authorList>
            <person name="Nguyen M.H."/>
            <person name="Kaul D."/>
            <person name="Muto C."/>
            <person name="Cheng S.J."/>
            <person name="Richter R.A."/>
            <person name="Bruno V.M."/>
            <person name="Liu G."/>
            <person name="Beyhan S."/>
            <person name="Sundermann A.J."/>
            <person name="Mounaud S."/>
            <person name="Pasculle A.W."/>
            <person name="Nierman W.C."/>
            <person name="Driscoll E."/>
            <person name="Cumbie R."/>
            <person name="Clancy C.J."/>
            <person name="Dupont C.L."/>
        </authorList>
    </citation>
    <scope>NUCLEOTIDE SEQUENCE</scope>
    <source>
        <strain evidence="2">GL16</strain>
    </source>
</reference>
<dbReference type="InterPro" id="IPR038717">
    <property type="entry name" value="Tc1-like_DDE_dom"/>
</dbReference>